<dbReference type="Proteomes" id="UP000018769">
    <property type="component" value="Chromosome I"/>
</dbReference>
<protein>
    <submittedName>
        <fullName evidence="2">ATPase involved in chromosome partitioning ParA family</fullName>
    </submittedName>
</protein>
<reference evidence="2 3" key="1">
    <citation type="journal article" date="2015" name="Biol. Direct">
        <title>Babela massiliensis, a representative of a widespread bacterial phylum with unusual adaptations to parasitism in amoebae.</title>
        <authorList>
            <person name="Pagnier I."/>
            <person name="Yutin N."/>
            <person name="Croce O."/>
            <person name="Makarova K.S."/>
            <person name="Wolf Y.I."/>
            <person name="Benamar S."/>
            <person name="Raoult D."/>
            <person name="Koonin E.V."/>
            <person name="La Scola B."/>
        </authorList>
    </citation>
    <scope>NUCLEOTIDE SEQUENCE [LARGE SCALE GENOMIC DNA]</scope>
    <source>
        <strain evidence="3">BABL1</strain>
    </source>
</reference>
<dbReference type="InterPro" id="IPR025669">
    <property type="entry name" value="AAA_dom"/>
</dbReference>
<proteinExistence type="predicted"/>
<dbReference type="PANTHER" id="PTHR13696">
    <property type="entry name" value="P-LOOP CONTAINING NUCLEOSIDE TRIPHOSPHATE HYDROLASE"/>
    <property type="match status" value="1"/>
</dbReference>
<dbReference type="SUPFAM" id="SSF52540">
    <property type="entry name" value="P-loop containing nucleoside triphosphate hydrolases"/>
    <property type="match status" value="1"/>
</dbReference>
<dbReference type="OrthoDB" id="9815116at2"/>
<dbReference type="CDD" id="cd02042">
    <property type="entry name" value="ParAB_family"/>
    <property type="match status" value="1"/>
</dbReference>
<accession>V6DJI8</accession>
<dbReference type="HOGENOM" id="CLU_037612_1_4_7"/>
<dbReference type="Pfam" id="PF13614">
    <property type="entry name" value="AAA_31"/>
    <property type="match status" value="1"/>
</dbReference>
<name>V6DJI8_9BACT</name>
<dbReference type="eggNOG" id="COG1192">
    <property type="taxonomic scope" value="Bacteria"/>
</dbReference>
<keyword evidence="3" id="KW-1185">Reference proteome</keyword>
<evidence type="ECO:0000313" key="3">
    <source>
        <dbReference type="Proteomes" id="UP000018769"/>
    </source>
</evidence>
<dbReference type="RefSeq" id="WP_023792203.1">
    <property type="nucleotide sequence ID" value="NC_023003.1"/>
</dbReference>
<dbReference type="FunFam" id="3.40.50.300:FF:000285">
    <property type="entry name" value="Sporulation initiation inhibitor Soj"/>
    <property type="match status" value="1"/>
</dbReference>
<dbReference type="AlphaFoldDB" id="V6DJI8"/>
<dbReference type="EMBL" id="HG793133">
    <property type="protein sequence ID" value="CDK30681.1"/>
    <property type="molecule type" value="Genomic_DNA"/>
</dbReference>
<evidence type="ECO:0000313" key="2">
    <source>
        <dbReference type="EMBL" id="CDK30681.1"/>
    </source>
</evidence>
<sequence>MRKIAIINQKGGSGKTTTSVNLSAALAHLGKKVLLIDLDPQASATSWLGAPTTEKDLVKVILENVNINNIIKDSYHENIKLVASSSWLITLEKQLFNEVGAETILKQRLEVLDYNKWDYVIIDCPPTLGLITINILNACSEVIVPVESRVMALAGLVQLMQTIDVVKSRLNSNLKIAGVVACRVDLRTKHSKEVLDELKNKFSRLVYNTIIRENIRLSEAPSFCKTILEYDHLSNGAKDYVELAKEVINQENILFTSQNNKNSNLNISI</sequence>
<dbReference type="KEGG" id="dpb:BABL1_gene_334"/>
<dbReference type="InterPro" id="IPR050678">
    <property type="entry name" value="DNA_Partitioning_ATPase"/>
</dbReference>
<dbReference type="Gene3D" id="3.40.50.300">
    <property type="entry name" value="P-loop containing nucleotide triphosphate hydrolases"/>
    <property type="match status" value="1"/>
</dbReference>
<dbReference type="STRING" id="673862.BABL1_gene_334"/>
<dbReference type="InterPro" id="IPR027417">
    <property type="entry name" value="P-loop_NTPase"/>
</dbReference>
<dbReference type="PANTHER" id="PTHR13696:SF52">
    <property type="entry name" value="PARA FAMILY PROTEIN CT_582"/>
    <property type="match status" value="1"/>
</dbReference>
<feature type="domain" description="AAA" evidence="1">
    <location>
        <begin position="1"/>
        <end position="176"/>
    </location>
</feature>
<gene>
    <name evidence="2" type="primary">soj_1</name>
    <name evidence="2" type="ORF">BABL1_gene_334</name>
</gene>
<evidence type="ECO:0000259" key="1">
    <source>
        <dbReference type="Pfam" id="PF13614"/>
    </source>
</evidence>
<organism evidence="2 3">
    <name type="scientific">Candidatus Babela massiliensis</name>
    <dbReference type="NCBI Taxonomy" id="673862"/>
    <lineage>
        <taxon>Bacteria</taxon>
        <taxon>Candidatus Babelota</taxon>
        <taxon>Candidatus Babeliae</taxon>
        <taxon>Candidatus Babeliales</taxon>
        <taxon>Candidatus Babeliaceae</taxon>
        <taxon>Candidatus Babela</taxon>
    </lineage>
</organism>